<keyword evidence="2" id="KW-1185">Reference proteome</keyword>
<evidence type="ECO:0008006" key="3">
    <source>
        <dbReference type="Google" id="ProtNLM"/>
    </source>
</evidence>
<reference evidence="1" key="1">
    <citation type="submission" date="2023-10" db="EMBL/GenBank/DDBJ databases">
        <title>Genome assembly of Pristionchus species.</title>
        <authorList>
            <person name="Yoshida K."/>
            <person name="Sommer R.J."/>
        </authorList>
    </citation>
    <scope>NUCLEOTIDE SEQUENCE</scope>
    <source>
        <strain evidence="1">RS5133</strain>
    </source>
</reference>
<comment type="caution">
    <text evidence="1">The sequence shown here is derived from an EMBL/GenBank/DDBJ whole genome shotgun (WGS) entry which is preliminary data.</text>
</comment>
<dbReference type="EMBL" id="BTSY01000002">
    <property type="protein sequence ID" value="GMT16721.1"/>
    <property type="molecule type" value="Genomic_DNA"/>
</dbReference>
<name>A0AAV5VBG0_9BILA</name>
<dbReference type="AlphaFoldDB" id="A0AAV5VBG0"/>
<gene>
    <name evidence="1" type="ORF">PFISCL1PPCAC_8018</name>
</gene>
<accession>A0AAV5VBG0</accession>
<evidence type="ECO:0000313" key="1">
    <source>
        <dbReference type="EMBL" id="GMT16721.1"/>
    </source>
</evidence>
<feature type="non-terminal residue" evidence="1">
    <location>
        <position position="86"/>
    </location>
</feature>
<organism evidence="1 2">
    <name type="scientific">Pristionchus fissidentatus</name>
    <dbReference type="NCBI Taxonomy" id="1538716"/>
    <lineage>
        <taxon>Eukaryota</taxon>
        <taxon>Metazoa</taxon>
        <taxon>Ecdysozoa</taxon>
        <taxon>Nematoda</taxon>
        <taxon>Chromadorea</taxon>
        <taxon>Rhabditida</taxon>
        <taxon>Rhabditina</taxon>
        <taxon>Diplogasteromorpha</taxon>
        <taxon>Diplogasteroidea</taxon>
        <taxon>Neodiplogasteridae</taxon>
        <taxon>Pristionchus</taxon>
    </lineage>
</organism>
<protein>
    <recommendedName>
        <fullName evidence="3">MHC class I antigen</fullName>
    </recommendedName>
</protein>
<feature type="non-terminal residue" evidence="1">
    <location>
        <position position="1"/>
    </location>
</feature>
<evidence type="ECO:0000313" key="2">
    <source>
        <dbReference type="Proteomes" id="UP001432322"/>
    </source>
</evidence>
<dbReference type="Proteomes" id="UP001432322">
    <property type="component" value="Unassembled WGS sequence"/>
</dbReference>
<proteinExistence type="predicted"/>
<sequence>SGAAFVRLDLLPAVRDVFGHWRIDMALERQASFEIWLNNALIYHEKEGPPRDIQEETSPPQKSHLWWREDFEWTEKSYSTLCNEYK</sequence>